<evidence type="ECO:0000313" key="10">
    <source>
        <dbReference type="EMBL" id="PIA46983.1"/>
    </source>
</evidence>
<evidence type="ECO:0000259" key="9">
    <source>
        <dbReference type="PROSITE" id="PS51314"/>
    </source>
</evidence>
<feature type="compositionally biased region" description="Basic and acidic residues" evidence="8">
    <location>
        <begin position="60"/>
        <end position="75"/>
    </location>
</feature>
<evidence type="ECO:0000256" key="8">
    <source>
        <dbReference type="SAM" id="MobiDB-lite"/>
    </source>
</evidence>
<keyword evidence="7" id="KW-0175">Coiled coil</keyword>
<dbReference type="SUPFAM" id="SSF140111">
    <property type="entry name" value="Endosomal sorting complex assembly domain"/>
    <property type="match status" value="1"/>
</dbReference>
<dbReference type="PANTHER" id="PTHR13678">
    <property type="entry name" value="VACUOLAR PROTEIN SORTING-ASSOCIATED PROTEIN 37"/>
    <property type="match status" value="1"/>
</dbReference>
<dbReference type="Gene3D" id="1.10.287.660">
    <property type="entry name" value="Helix hairpin bin"/>
    <property type="match status" value="1"/>
</dbReference>
<sequence>MFKSFWGSQEQEAQPQSSWYPPSVVGSPNSSRTSTPGSSSTSLNDTEEERKNKKKKKKMKNLEEQRSRRYESREERRRSDEDNFFMVFLELGRPRTLILGRFSLSAGPERHPGGPVRFKWYVDELRKLLSDKDAYNEFLLSLEQVKTQNNLRDELRKETLQLARENLEKESRMVELRNQCRIIRTTELAAAQEKLSELQRRKEETVKFYSASSHFQRLQDSMNKIDEESETLHKQLLDKEIDLSTFVQKHKKLRTTYHRQALVHLAAKTSS</sequence>
<evidence type="ECO:0000256" key="2">
    <source>
        <dbReference type="ARBA" id="ARBA00007617"/>
    </source>
</evidence>
<gene>
    <name evidence="10" type="ORF">AQUCO_01400006v1</name>
</gene>
<dbReference type="Pfam" id="PF07200">
    <property type="entry name" value="Mod_r"/>
    <property type="match status" value="1"/>
</dbReference>
<keyword evidence="5 6" id="KW-0653">Protein transport</keyword>
<name>A0A2G5DTX6_AQUCA</name>
<dbReference type="STRING" id="218851.A0A2G5DTX6"/>
<comment type="subcellular location">
    <subcellularLocation>
        <location evidence="1">Endosome</location>
    </subcellularLocation>
</comment>
<dbReference type="PANTHER" id="PTHR13678:SF2">
    <property type="entry name" value="VACUOLAR PROTEIN SORTING-ASSOCIATED PROTEIN 37A"/>
    <property type="match status" value="1"/>
</dbReference>
<evidence type="ECO:0000313" key="11">
    <source>
        <dbReference type="Proteomes" id="UP000230069"/>
    </source>
</evidence>
<feature type="compositionally biased region" description="Polar residues" evidence="8">
    <location>
        <begin position="1"/>
        <end position="20"/>
    </location>
</feature>
<feature type="region of interest" description="Disordered" evidence="8">
    <location>
        <begin position="1"/>
        <end position="75"/>
    </location>
</feature>
<evidence type="ECO:0000256" key="6">
    <source>
        <dbReference type="PROSITE-ProRule" id="PRU00646"/>
    </source>
</evidence>
<keyword evidence="4" id="KW-0967">Endosome</keyword>
<comment type="similarity">
    <text evidence="2">Belongs to the VPS37 family.</text>
</comment>
<evidence type="ECO:0000256" key="5">
    <source>
        <dbReference type="ARBA" id="ARBA00022927"/>
    </source>
</evidence>
<evidence type="ECO:0000256" key="1">
    <source>
        <dbReference type="ARBA" id="ARBA00004177"/>
    </source>
</evidence>
<dbReference type="Proteomes" id="UP000230069">
    <property type="component" value="Unassembled WGS sequence"/>
</dbReference>
<dbReference type="InterPro" id="IPR037202">
    <property type="entry name" value="ESCRT_assembly_dom"/>
</dbReference>
<dbReference type="GO" id="GO:0006623">
    <property type="term" value="P:protein targeting to vacuole"/>
    <property type="evidence" value="ECO:0007669"/>
    <property type="project" value="TreeGrafter"/>
</dbReference>
<accession>A0A2G5DTX6</accession>
<dbReference type="FunCoup" id="A0A2G5DTX6">
    <property type="interactions" value="1788"/>
</dbReference>
<dbReference type="PROSITE" id="PS51314">
    <property type="entry name" value="VPS37_C"/>
    <property type="match status" value="1"/>
</dbReference>
<reference evidence="10 11" key="1">
    <citation type="submission" date="2017-09" db="EMBL/GenBank/DDBJ databases">
        <title>WGS assembly of Aquilegia coerulea Goldsmith.</title>
        <authorList>
            <person name="Hodges S."/>
            <person name="Kramer E."/>
            <person name="Nordborg M."/>
            <person name="Tomkins J."/>
            <person name="Borevitz J."/>
            <person name="Derieg N."/>
            <person name="Yan J."/>
            <person name="Mihaltcheva S."/>
            <person name="Hayes R.D."/>
            <person name="Rokhsar D."/>
        </authorList>
    </citation>
    <scope>NUCLEOTIDE SEQUENCE [LARGE SCALE GENOMIC DNA]</scope>
    <source>
        <strain evidence="11">cv. Goldsmith</strain>
    </source>
</reference>
<evidence type="ECO:0000256" key="3">
    <source>
        <dbReference type="ARBA" id="ARBA00022448"/>
    </source>
</evidence>
<evidence type="ECO:0000256" key="4">
    <source>
        <dbReference type="ARBA" id="ARBA00022753"/>
    </source>
</evidence>
<dbReference type="GO" id="GO:0000813">
    <property type="term" value="C:ESCRT I complex"/>
    <property type="evidence" value="ECO:0007669"/>
    <property type="project" value="UniProtKB-ARBA"/>
</dbReference>
<dbReference type="AlphaFoldDB" id="A0A2G5DTX6"/>
<keyword evidence="3 6" id="KW-0813">Transport</keyword>
<dbReference type="InterPro" id="IPR009851">
    <property type="entry name" value="Mod_r"/>
</dbReference>
<feature type="domain" description="VPS37 C-terminal" evidence="9">
    <location>
        <begin position="192"/>
        <end position="271"/>
    </location>
</feature>
<dbReference type="InterPro" id="IPR029012">
    <property type="entry name" value="Helix_hairpin_bin_sf"/>
</dbReference>
<dbReference type="GO" id="GO:0043162">
    <property type="term" value="P:ubiquitin-dependent protein catabolic process via the multivesicular body sorting pathway"/>
    <property type="evidence" value="ECO:0007669"/>
    <property type="project" value="TreeGrafter"/>
</dbReference>
<evidence type="ECO:0000256" key="7">
    <source>
        <dbReference type="SAM" id="Coils"/>
    </source>
</evidence>
<dbReference type="OrthoDB" id="10260857at2759"/>
<feature type="coiled-coil region" evidence="7">
    <location>
        <begin position="148"/>
        <end position="208"/>
    </location>
</feature>
<protein>
    <recommendedName>
        <fullName evidence="9">VPS37 C-terminal domain-containing protein</fullName>
    </recommendedName>
</protein>
<dbReference type="InParanoid" id="A0A2G5DTX6"/>
<organism evidence="10 11">
    <name type="scientific">Aquilegia coerulea</name>
    <name type="common">Rocky mountain columbine</name>
    <dbReference type="NCBI Taxonomy" id="218851"/>
    <lineage>
        <taxon>Eukaryota</taxon>
        <taxon>Viridiplantae</taxon>
        <taxon>Streptophyta</taxon>
        <taxon>Embryophyta</taxon>
        <taxon>Tracheophyta</taxon>
        <taxon>Spermatophyta</taxon>
        <taxon>Magnoliopsida</taxon>
        <taxon>Ranunculales</taxon>
        <taxon>Ranunculaceae</taxon>
        <taxon>Thalictroideae</taxon>
        <taxon>Aquilegia</taxon>
    </lineage>
</organism>
<keyword evidence="11" id="KW-1185">Reference proteome</keyword>
<dbReference type="GO" id="GO:0006612">
    <property type="term" value="P:protein targeting to membrane"/>
    <property type="evidence" value="ECO:0007669"/>
    <property type="project" value="TreeGrafter"/>
</dbReference>
<feature type="compositionally biased region" description="Low complexity" evidence="8">
    <location>
        <begin position="26"/>
        <end position="42"/>
    </location>
</feature>
<proteinExistence type="inferred from homology"/>
<dbReference type="EMBL" id="KZ305031">
    <property type="protein sequence ID" value="PIA46983.1"/>
    <property type="molecule type" value="Genomic_DNA"/>
</dbReference>